<evidence type="ECO:0000313" key="4">
    <source>
        <dbReference type="Proteomes" id="UP001151760"/>
    </source>
</evidence>
<dbReference type="InterPro" id="IPR032567">
    <property type="entry name" value="RTL1-rel"/>
</dbReference>
<organism evidence="3 4">
    <name type="scientific">Tanacetum coccineum</name>
    <dbReference type="NCBI Taxonomy" id="301880"/>
    <lineage>
        <taxon>Eukaryota</taxon>
        <taxon>Viridiplantae</taxon>
        <taxon>Streptophyta</taxon>
        <taxon>Embryophyta</taxon>
        <taxon>Tracheophyta</taxon>
        <taxon>Spermatophyta</taxon>
        <taxon>Magnoliopsida</taxon>
        <taxon>eudicotyledons</taxon>
        <taxon>Gunneridae</taxon>
        <taxon>Pentapetalae</taxon>
        <taxon>asterids</taxon>
        <taxon>campanulids</taxon>
        <taxon>Asterales</taxon>
        <taxon>Asteraceae</taxon>
        <taxon>Asteroideae</taxon>
        <taxon>Anthemideae</taxon>
        <taxon>Anthemidinae</taxon>
        <taxon>Tanacetum</taxon>
    </lineage>
</organism>
<feature type="compositionally biased region" description="Polar residues" evidence="1">
    <location>
        <begin position="1"/>
        <end position="12"/>
    </location>
</feature>
<accession>A0ABQ5DWA4</accession>
<dbReference type="Gene3D" id="2.40.70.10">
    <property type="entry name" value="Acid Proteases"/>
    <property type="match status" value="1"/>
</dbReference>
<dbReference type="EMBL" id="BQNB010015681">
    <property type="protein sequence ID" value="GJT42858.1"/>
    <property type="molecule type" value="Genomic_DNA"/>
</dbReference>
<name>A0ABQ5DWA4_9ASTR</name>
<dbReference type="Pfam" id="PF08284">
    <property type="entry name" value="RVP_2"/>
    <property type="match status" value="1"/>
</dbReference>
<dbReference type="PANTHER" id="PTHR15503:SF22">
    <property type="entry name" value="TRANSPOSON TY3-I GAG POLYPROTEIN"/>
    <property type="match status" value="1"/>
</dbReference>
<comment type="caution">
    <text evidence="3">The sequence shown here is derived from an EMBL/GenBank/DDBJ whole genome shotgun (WGS) entry which is preliminary data.</text>
</comment>
<gene>
    <name evidence="3" type="ORF">Tco_0951573</name>
</gene>
<feature type="region of interest" description="Disordered" evidence="1">
    <location>
        <begin position="1"/>
        <end position="23"/>
    </location>
</feature>
<keyword evidence="4" id="KW-1185">Reference proteome</keyword>
<evidence type="ECO:0000256" key="1">
    <source>
        <dbReference type="SAM" id="MobiDB-lite"/>
    </source>
</evidence>
<dbReference type="InterPro" id="IPR021109">
    <property type="entry name" value="Peptidase_aspartic_dom_sf"/>
</dbReference>
<dbReference type="CDD" id="cd00303">
    <property type="entry name" value="retropepsin_like"/>
    <property type="match status" value="1"/>
</dbReference>
<reference evidence="3" key="1">
    <citation type="journal article" date="2022" name="Int. J. Mol. Sci.">
        <title>Draft Genome of Tanacetum Coccineum: Genomic Comparison of Closely Related Tanacetum-Family Plants.</title>
        <authorList>
            <person name="Yamashiro T."/>
            <person name="Shiraishi A."/>
            <person name="Nakayama K."/>
            <person name="Satake H."/>
        </authorList>
    </citation>
    <scope>NUCLEOTIDE SEQUENCE</scope>
</reference>
<protein>
    <submittedName>
        <fullName evidence="3">Retrotransposable element Tf2</fullName>
    </submittedName>
</protein>
<reference evidence="3" key="2">
    <citation type="submission" date="2022-01" db="EMBL/GenBank/DDBJ databases">
        <authorList>
            <person name="Yamashiro T."/>
            <person name="Shiraishi A."/>
            <person name="Satake H."/>
            <person name="Nakayama K."/>
        </authorList>
    </citation>
    <scope>NUCLEOTIDE SEQUENCE</scope>
</reference>
<dbReference type="InterPro" id="IPR005162">
    <property type="entry name" value="Retrotrans_gag_dom"/>
</dbReference>
<dbReference type="Pfam" id="PF03732">
    <property type="entry name" value="Retrotrans_gag"/>
    <property type="match status" value="1"/>
</dbReference>
<sequence length="555" mass="62988">MAPNTRSVTIPVNNDAGGSGGAPVVDDNVRQAINEIVDVRFTRMQESIDALTRMMTVQGIMGERPVEMNACNGQPSPYTRLAKLEFPKFSKDDVKGWVFRCEQFFVLDQVTEAEKVHLISIHLYDKALLWHTQFLKSQGGYVNWETYKQAVLARFGTDDPMSELKNLKYETTATAYEDAFDDLLSRIEIREDHAISLFIGGLPVEIAMTVRMFKPKKLANVYCLTNLQEATLNAVKKKGRMMYTGSTSGTSAPKNNRKQLTQKEYQEKRANNQCFNCHQKYTPGHKCNGLMYALEVLADNDSDEECLEEEELGELREVPQISLNAMHGVQTYRTMRIKVIVGKHNIHILVDCGSTHNFVDLAVAKKLGCKIKSTCPLPVIVGDGYNIATSSECKQFHWNLQGVDFWFDVMMLPLGGCEKVLGIQWLSTLGDIKCNFKDLRMEFVYKRMKMVLRGTPKSNLEWITNSKQAKMLKQNSQPEYSSMQLCVFPGPEISLMRLEGISTEVKPELQSMIQEFKEVFFVLTVLPPNRPCDHKIPLLEGTNPVNVRPYRHPLT</sequence>
<feature type="domain" description="Retrotransposon gag" evidence="2">
    <location>
        <begin position="118"/>
        <end position="202"/>
    </location>
</feature>
<dbReference type="PANTHER" id="PTHR15503">
    <property type="entry name" value="LDOC1 RELATED"/>
    <property type="match status" value="1"/>
</dbReference>
<evidence type="ECO:0000259" key="2">
    <source>
        <dbReference type="Pfam" id="PF03732"/>
    </source>
</evidence>
<evidence type="ECO:0000313" key="3">
    <source>
        <dbReference type="EMBL" id="GJT42858.1"/>
    </source>
</evidence>
<proteinExistence type="predicted"/>
<dbReference type="Proteomes" id="UP001151760">
    <property type="component" value="Unassembled WGS sequence"/>
</dbReference>
<dbReference type="SUPFAM" id="SSF50630">
    <property type="entry name" value="Acid proteases"/>
    <property type="match status" value="1"/>
</dbReference>